<dbReference type="RefSeq" id="WP_309541738.1">
    <property type="nucleotide sequence ID" value="NZ_CP133659.1"/>
</dbReference>
<evidence type="ECO:0008006" key="3">
    <source>
        <dbReference type="Google" id="ProtNLM"/>
    </source>
</evidence>
<reference evidence="1" key="1">
    <citation type="submission" date="2023-09" db="EMBL/GenBank/DDBJ databases">
        <authorList>
            <consortium name="CW5 consortium"/>
            <person name="Lu C.-W."/>
        </authorList>
    </citation>
    <scope>NUCLEOTIDE SEQUENCE</scope>
    <source>
        <strain evidence="1">KPS</strain>
    </source>
</reference>
<organism evidence="1 2">
    <name type="scientific">Nitratidesulfovibrio liaohensis</name>
    <dbReference type="NCBI Taxonomy" id="2604158"/>
    <lineage>
        <taxon>Bacteria</taxon>
        <taxon>Pseudomonadati</taxon>
        <taxon>Thermodesulfobacteriota</taxon>
        <taxon>Desulfovibrionia</taxon>
        <taxon>Desulfovibrionales</taxon>
        <taxon>Desulfovibrionaceae</taxon>
        <taxon>Nitratidesulfovibrio</taxon>
    </lineage>
</organism>
<proteinExistence type="predicted"/>
<evidence type="ECO:0000313" key="1">
    <source>
        <dbReference type="EMBL" id="WMW65783.1"/>
    </source>
</evidence>
<gene>
    <name evidence="1" type="ORF">KPS_000294</name>
</gene>
<name>A0ABY9R203_9BACT</name>
<dbReference type="Proteomes" id="UP001180616">
    <property type="component" value="Chromosome"/>
</dbReference>
<dbReference type="EMBL" id="CP133659">
    <property type="protein sequence ID" value="WMW65783.1"/>
    <property type="molecule type" value="Genomic_DNA"/>
</dbReference>
<protein>
    <recommendedName>
        <fullName evidence="3">Terminase small subunit</fullName>
    </recommendedName>
</protein>
<sequence length="185" mass="20895">MPDANLKDLRAVLEHLLADGRKIAKSKLYADQRKGLLRRQPDGTFRVRDVERYAASLPLVSAPDRETEEAQHYAARKARAEAEKLEEQAKAERFRNEVRAGKYIPRDDVEVELAARAGVLATGLRTMFETSLLDFIHVAGGDPRKAPELLSAFERQLDAALNEYSRPMDYEVTFHDDDAADDARD</sequence>
<accession>A0ABY9R203</accession>
<evidence type="ECO:0000313" key="2">
    <source>
        <dbReference type="Proteomes" id="UP001180616"/>
    </source>
</evidence>
<keyword evidence="2" id="KW-1185">Reference proteome</keyword>